<feature type="signal peptide" evidence="1">
    <location>
        <begin position="1"/>
        <end position="18"/>
    </location>
</feature>
<dbReference type="Pfam" id="PF13827">
    <property type="entry name" value="DUF4189"/>
    <property type="match status" value="1"/>
</dbReference>
<feature type="domain" description="DUF4189" evidence="2">
    <location>
        <begin position="68"/>
        <end position="164"/>
    </location>
</feature>
<reference evidence="3 4" key="1">
    <citation type="submission" date="2010-12" db="EMBL/GenBank/DDBJ databases">
        <title>The Genome Sequence of Neisseria mucosa strain C102.</title>
        <authorList>
            <consortium name="The Broad Institute Genome Sequencing Platform"/>
            <person name="Earl A."/>
            <person name="Ward D."/>
            <person name="Feldgarden M."/>
            <person name="Gevers D."/>
            <person name="Sibley C.D."/>
            <person name="Field T.R."/>
            <person name="Grinwis M."/>
            <person name="Eshaghurshan C.S."/>
            <person name="Surette M."/>
            <person name="Young S.K."/>
            <person name="Zeng Q."/>
            <person name="Gargeya S."/>
            <person name="Fitzgerald M."/>
            <person name="Haas B."/>
            <person name="Abouelleil A."/>
            <person name="Alvarado L."/>
            <person name="Arachchi H.M."/>
            <person name="Berlin A."/>
            <person name="Brown A."/>
            <person name="Chapman S.B."/>
            <person name="Chen Z."/>
            <person name="Dunbar C."/>
            <person name="Freedman E."/>
            <person name="Gearin G."/>
            <person name="Gellesch M."/>
            <person name="Goldberg J."/>
            <person name="Griggs A."/>
            <person name="Gujja S."/>
            <person name="Heilman E."/>
            <person name="Heiman D."/>
            <person name="Howarth C."/>
            <person name="Larson L."/>
            <person name="Lui A."/>
            <person name="MacDonald P.J.P."/>
            <person name="Mehta T."/>
            <person name="Montmayeur A."/>
            <person name="Murphy C."/>
            <person name="Neiman D."/>
            <person name="Pearson M."/>
            <person name="Priest M."/>
            <person name="Roberts A."/>
            <person name="Saif S."/>
            <person name="Shea T."/>
            <person name="Shenoy N."/>
            <person name="Sisk P."/>
            <person name="Stolte C."/>
            <person name="Sykes S."/>
            <person name="White J."/>
            <person name="Yandava C."/>
            <person name="Nusbaum C."/>
            <person name="Birren B."/>
        </authorList>
    </citation>
    <scope>NUCLEOTIDE SEQUENCE [LARGE SCALE GENOMIC DNA]</scope>
    <source>
        <strain evidence="3 4">C102</strain>
    </source>
</reference>
<comment type="caution">
    <text evidence="3">The sequence shown here is derived from an EMBL/GenBank/DDBJ whole genome shotgun (WGS) entry which is preliminary data.</text>
</comment>
<dbReference type="EMBL" id="ACRG01000009">
    <property type="protein sequence ID" value="EFV80486.1"/>
    <property type="molecule type" value="Genomic_DNA"/>
</dbReference>
<dbReference type="Proteomes" id="UP000003612">
    <property type="component" value="Unassembled WGS sequence"/>
</dbReference>
<protein>
    <recommendedName>
        <fullName evidence="2">DUF4189 domain-containing protein</fullName>
    </recommendedName>
</protein>
<evidence type="ECO:0000313" key="3">
    <source>
        <dbReference type="EMBL" id="EFV80486.1"/>
    </source>
</evidence>
<sequence>MKKLFFVLLGLASLNVCVANPTYDATRGALQNDPGLCQYGYNSNCGSSGQRQQRQPTKIININVPSKHGAWAFNPKTGIAGGALDMNSREEAEREAIKTCERGGSNAPCKIEVWGQNGCIAVAQGKLGKKWKLFSVVTELGKAEAKALQKCRASGLPECKIVANEGCSLPKF</sequence>
<evidence type="ECO:0000256" key="1">
    <source>
        <dbReference type="SAM" id="SignalP"/>
    </source>
</evidence>
<proteinExistence type="predicted"/>
<dbReference type="RefSeq" id="WP_003748045.1">
    <property type="nucleotide sequence ID" value="NZ_GL635794.1"/>
</dbReference>
<dbReference type="InterPro" id="IPR025240">
    <property type="entry name" value="DUF4189"/>
</dbReference>
<keyword evidence="1" id="KW-0732">Signal</keyword>
<evidence type="ECO:0000313" key="4">
    <source>
        <dbReference type="Proteomes" id="UP000003612"/>
    </source>
</evidence>
<gene>
    <name evidence="3" type="ORF">HMPREF0604_01301</name>
</gene>
<feature type="chain" id="PRO_5046059839" description="DUF4189 domain-containing protein" evidence="1">
    <location>
        <begin position="19"/>
        <end position="172"/>
    </location>
</feature>
<keyword evidence="4" id="KW-1185">Reference proteome</keyword>
<name>A0ABP2KFW7_NEIMU</name>
<evidence type="ECO:0000259" key="2">
    <source>
        <dbReference type="Pfam" id="PF13827"/>
    </source>
</evidence>
<organism evidence="3 4">
    <name type="scientific">Neisseria mucosa C102</name>
    <dbReference type="NCBI Taxonomy" id="435832"/>
    <lineage>
        <taxon>Bacteria</taxon>
        <taxon>Pseudomonadati</taxon>
        <taxon>Pseudomonadota</taxon>
        <taxon>Betaproteobacteria</taxon>
        <taxon>Neisseriales</taxon>
        <taxon>Neisseriaceae</taxon>
        <taxon>Neisseria</taxon>
    </lineage>
</organism>
<accession>A0ABP2KFW7</accession>